<sequence>MPHLTSADRLFLDDFRGLERIGATPAGGVHRLSGTAEDGALREWFRSHAEAQGFDVRVDGIGNMFACRELVPGAPYVLVGSHLDSQPLAGRFDGAYGVLAALYAASRALDRLAADGCAPARNLAVVNWFNEEGARFAPSLMGSSVYAGLYSIEDMLEVRDLDGVSVREALDAIGWRGSDAPPDAACYAEIHIEQGRILEREGLDVGVVEASWYTQKLDITVLGEQSHTGATAMADRRDALVAAAEAVLAVHDVTLDFPEEMLVSSVGQHVVEPNSPIVVPRRVHMIADVRSGDPEIVRAARAALLDQFERIGDRRRVDFIVEDFDVREVCRFPEAGIALAEEAMRAEGLASRRLSTMAGHDAVALNSVVPTVLLFTPSVDGVSHCERELTSDEDMLTGVRALTGVVRALLERTLP</sequence>
<dbReference type="Pfam" id="PF01546">
    <property type="entry name" value="Peptidase_M20"/>
    <property type="match status" value="1"/>
</dbReference>
<evidence type="ECO:0000256" key="2">
    <source>
        <dbReference type="ARBA" id="ARBA00022801"/>
    </source>
</evidence>
<evidence type="ECO:0000256" key="1">
    <source>
        <dbReference type="ARBA" id="ARBA00006153"/>
    </source>
</evidence>
<dbReference type="GO" id="GO:0046872">
    <property type="term" value="F:metal ion binding"/>
    <property type="evidence" value="ECO:0007669"/>
    <property type="project" value="UniProtKB-KW"/>
</dbReference>
<dbReference type="PANTHER" id="PTHR32494">
    <property type="entry name" value="ALLANTOATE DEIMINASE-RELATED"/>
    <property type="match status" value="1"/>
</dbReference>
<dbReference type="GO" id="GO:0016813">
    <property type="term" value="F:hydrolase activity, acting on carbon-nitrogen (but not peptide) bonds, in linear amidines"/>
    <property type="evidence" value="ECO:0007669"/>
    <property type="project" value="InterPro"/>
</dbReference>
<evidence type="ECO:0000313" key="5">
    <source>
        <dbReference type="Proteomes" id="UP000608530"/>
    </source>
</evidence>
<dbReference type="RefSeq" id="WP_200115749.1">
    <property type="nucleotide sequence ID" value="NZ_JAEHOH010000014.1"/>
</dbReference>
<dbReference type="SUPFAM" id="SSF55031">
    <property type="entry name" value="Bacterial exopeptidase dimerisation domain"/>
    <property type="match status" value="1"/>
</dbReference>
<keyword evidence="2" id="KW-0378">Hydrolase</keyword>
<reference evidence="4" key="1">
    <citation type="submission" date="2020-12" db="EMBL/GenBank/DDBJ databases">
        <title>Leucobacter sp. CAS1, isolated from Chromium sludge.</title>
        <authorList>
            <person name="Xu Z."/>
        </authorList>
    </citation>
    <scope>NUCLEOTIDE SEQUENCE</scope>
    <source>
        <strain evidence="4">CSA1</strain>
    </source>
</reference>
<dbReference type="InterPro" id="IPR002933">
    <property type="entry name" value="Peptidase_M20"/>
</dbReference>
<accession>A0A934Q7A8</accession>
<evidence type="ECO:0000256" key="3">
    <source>
        <dbReference type="PIRSR" id="PIRSR001235-1"/>
    </source>
</evidence>
<keyword evidence="3" id="KW-0479">Metal-binding</keyword>
<gene>
    <name evidence="4" type="ORF">JD276_11255</name>
</gene>
<comment type="caution">
    <text evidence="4">The sequence shown here is derived from an EMBL/GenBank/DDBJ whole genome shotgun (WGS) entry which is preliminary data.</text>
</comment>
<dbReference type="AlphaFoldDB" id="A0A934Q7A8"/>
<dbReference type="EMBL" id="JAEHOH010000014">
    <property type="protein sequence ID" value="MBK0419610.1"/>
    <property type="molecule type" value="Genomic_DNA"/>
</dbReference>
<dbReference type="NCBIfam" id="NF006772">
    <property type="entry name" value="PRK09290.2-1"/>
    <property type="match status" value="1"/>
</dbReference>
<dbReference type="Proteomes" id="UP000608530">
    <property type="component" value="Unassembled WGS sequence"/>
</dbReference>
<keyword evidence="3" id="KW-0862">Zinc</keyword>
<dbReference type="SUPFAM" id="SSF53187">
    <property type="entry name" value="Zn-dependent exopeptidases"/>
    <property type="match status" value="1"/>
</dbReference>
<keyword evidence="5" id="KW-1185">Reference proteome</keyword>
<dbReference type="NCBIfam" id="TIGR01879">
    <property type="entry name" value="hydantase"/>
    <property type="match status" value="1"/>
</dbReference>
<organism evidence="4 5">
    <name type="scientific">Leucobacter chromiisoli</name>
    <dbReference type="NCBI Taxonomy" id="2796471"/>
    <lineage>
        <taxon>Bacteria</taxon>
        <taxon>Bacillati</taxon>
        <taxon>Actinomycetota</taxon>
        <taxon>Actinomycetes</taxon>
        <taxon>Micrococcales</taxon>
        <taxon>Microbacteriaceae</taxon>
        <taxon>Leucobacter</taxon>
    </lineage>
</organism>
<name>A0A934Q7A8_9MICO</name>
<feature type="binding site" evidence="3">
    <location>
        <position position="384"/>
    </location>
    <ligand>
        <name>Zn(2+)</name>
        <dbReference type="ChEBI" id="CHEBI:29105"/>
        <label>2</label>
    </ligand>
</feature>
<dbReference type="PIRSF" id="PIRSF001235">
    <property type="entry name" value="Amidase_carbamoylase"/>
    <property type="match status" value="1"/>
</dbReference>
<dbReference type="CDD" id="cd03884">
    <property type="entry name" value="M20_bAS"/>
    <property type="match status" value="1"/>
</dbReference>
<proteinExistence type="inferred from homology"/>
<dbReference type="PANTHER" id="PTHR32494:SF5">
    <property type="entry name" value="ALLANTOATE AMIDOHYDROLASE"/>
    <property type="match status" value="1"/>
</dbReference>
<feature type="binding site" evidence="3">
    <location>
        <position position="132"/>
    </location>
    <ligand>
        <name>Zn(2+)</name>
        <dbReference type="ChEBI" id="CHEBI:29105"/>
        <label>2</label>
    </ligand>
</feature>
<dbReference type="Gene3D" id="3.40.630.10">
    <property type="entry name" value="Zn peptidases"/>
    <property type="match status" value="1"/>
</dbReference>
<feature type="binding site" evidence="3">
    <location>
        <position position="93"/>
    </location>
    <ligand>
        <name>Zn(2+)</name>
        <dbReference type="ChEBI" id="CHEBI:29105"/>
        <label>2</label>
    </ligand>
</feature>
<feature type="binding site" evidence="3">
    <location>
        <position position="93"/>
    </location>
    <ligand>
        <name>Zn(2+)</name>
        <dbReference type="ChEBI" id="CHEBI:29105"/>
        <label>1</label>
    </ligand>
</feature>
<dbReference type="InterPro" id="IPR010158">
    <property type="entry name" value="Amidase_Cbmase"/>
</dbReference>
<comment type="cofactor">
    <cofactor evidence="3">
        <name>Zn(2+)</name>
        <dbReference type="ChEBI" id="CHEBI:29105"/>
    </cofactor>
    <text evidence="3">Binds 2 Zn(2+) ions per subunit.</text>
</comment>
<feature type="binding site" evidence="3">
    <location>
        <position position="82"/>
    </location>
    <ligand>
        <name>Zn(2+)</name>
        <dbReference type="ChEBI" id="CHEBI:29105"/>
        <label>1</label>
    </ligand>
</feature>
<protein>
    <submittedName>
        <fullName evidence="4">M20 family metallo-hydrolase</fullName>
    </submittedName>
</protein>
<dbReference type="InterPro" id="IPR036264">
    <property type="entry name" value="Bact_exopeptidase_dim_dom"/>
</dbReference>
<feature type="binding site" evidence="3">
    <location>
        <position position="191"/>
    </location>
    <ligand>
        <name>Zn(2+)</name>
        <dbReference type="ChEBI" id="CHEBI:29105"/>
        <label>1</label>
    </ligand>
</feature>
<comment type="similarity">
    <text evidence="1">Belongs to the peptidase M20 family.</text>
</comment>
<dbReference type="Gene3D" id="3.30.70.360">
    <property type="match status" value="1"/>
</dbReference>
<evidence type="ECO:0000313" key="4">
    <source>
        <dbReference type="EMBL" id="MBK0419610.1"/>
    </source>
</evidence>